<evidence type="ECO:0000313" key="1">
    <source>
        <dbReference type="EMBL" id="MEQ9937867.1"/>
    </source>
</evidence>
<sequence length="203" mass="23779">MGNKKLRRYTDLPSLLYMLNKSSITLLDPNSWDDKNDSYFLKLYTARRKSHKTFALCMSMKGETYHHWSVYTSKGNGVCIVFDFKKLKEHLNKQKGVIHKPVKYMKLNKIKVIKTKELPFLKRYGFTDESEYRIILSSKKNSDVLDIPLPFDAIIRVSVNPWMPKPLFKTIKSIIHNIDGCENIRVTKSSLVDNKNWKNSKVM</sequence>
<dbReference type="RefSeq" id="WP_349960615.1">
    <property type="nucleotide sequence ID" value="NZ_JBEHEF010000005.1"/>
</dbReference>
<proteinExistence type="predicted"/>
<evidence type="ECO:0000313" key="2">
    <source>
        <dbReference type="Proteomes" id="UP001463408"/>
    </source>
</evidence>
<dbReference type="EMBL" id="JBEHEF010000005">
    <property type="protein sequence ID" value="MEQ9937867.1"/>
    <property type="molecule type" value="Genomic_DNA"/>
</dbReference>
<dbReference type="InterPro" id="IPR021352">
    <property type="entry name" value="DUF2971"/>
</dbReference>
<name>A0ABV1P9M3_9GAMM</name>
<reference evidence="1 2" key="1">
    <citation type="submission" date="2024-06" db="EMBL/GenBank/DDBJ databases">
        <title>Pangenomics to understand the prophage dynamics in the radiating lineages of P. brasiliense.</title>
        <authorList>
            <person name="Pardeshi L.A."/>
            <person name="Van Duivenbode I."/>
            <person name="Jonkheer E.M."/>
            <person name="Pel M.J.C."/>
            <person name="Kupczok A."/>
            <person name="De Ridder D."/>
            <person name="Smit S."/>
            <person name="Van Der Lee T.J."/>
        </authorList>
    </citation>
    <scope>NUCLEOTIDE SEQUENCE [LARGE SCALE GENOMIC DNA]</scope>
    <source>
        <strain evidence="1 2">PD 8607</strain>
    </source>
</reference>
<protein>
    <submittedName>
        <fullName evidence="1">DUF2971 domain-containing protein</fullName>
    </submittedName>
</protein>
<dbReference type="Pfam" id="PF11185">
    <property type="entry name" value="DUF2971"/>
    <property type="match status" value="1"/>
</dbReference>
<accession>A0ABV1P9M3</accession>
<gene>
    <name evidence="1" type="ORF">ABRQ07_09645</name>
</gene>
<comment type="caution">
    <text evidence="1">The sequence shown here is derived from an EMBL/GenBank/DDBJ whole genome shotgun (WGS) entry which is preliminary data.</text>
</comment>
<dbReference type="Proteomes" id="UP001463408">
    <property type="component" value="Unassembled WGS sequence"/>
</dbReference>
<keyword evidence="2" id="KW-1185">Reference proteome</keyword>
<organism evidence="1 2">
    <name type="scientific">Pectobacterium polonicum</name>
    <dbReference type="NCBI Taxonomy" id="2485124"/>
    <lineage>
        <taxon>Bacteria</taxon>
        <taxon>Pseudomonadati</taxon>
        <taxon>Pseudomonadota</taxon>
        <taxon>Gammaproteobacteria</taxon>
        <taxon>Enterobacterales</taxon>
        <taxon>Pectobacteriaceae</taxon>
        <taxon>Pectobacterium</taxon>
    </lineage>
</organism>